<evidence type="ECO:0000256" key="2">
    <source>
        <dbReference type="ARBA" id="ARBA00022448"/>
    </source>
</evidence>
<evidence type="ECO:0000256" key="8">
    <source>
        <dbReference type="SAM" id="MobiDB-lite"/>
    </source>
</evidence>
<feature type="transmembrane region" description="Helical" evidence="7">
    <location>
        <begin position="165"/>
        <end position="185"/>
    </location>
</feature>
<evidence type="ECO:0000256" key="3">
    <source>
        <dbReference type="ARBA" id="ARBA00022475"/>
    </source>
</evidence>
<dbReference type="PANTHER" id="PTHR43386">
    <property type="entry name" value="OLIGOPEPTIDE TRANSPORT SYSTEM PERMEASE PROTEIN APPC"/>
    <property type="match status" value="1"/>
</dbReference>
<dbReference type="InterPro" id="IPR035906">
    <property type="entry name" value="MetI-like_sf"/>
</dbReference>
<feature type="region of interest" description="Disordered" evidence="8">
    <location>
        <begin position="1"/>
        <end position="20"/>
    </location>
</feature>
<evidence type="ECO:0000259" key="9">
    <source>
        <dbReference type="PROSITE" id="PS50928"/>
    </source>
</evidence>
<gene>
    <name evidence="10" type="ORF">AVDCRST_MAG49-3336</name>
</gene>
<accession>A0A6J4V3L6</accession>
<dbReference type="InterPro" id="IPR050366">
    <property type="entry name" value="BP-dependent_transpt_permease"/>
</dbReference>
<evidence type="ECO:0000256" key="1">
    <source>
        <dbReference type="ARBA" id="ARBA00004651"/>
    </source>
</evidence>
<evidence type="ECO:0000313" key="10">
    <source>
        <dbReference type="EMBL" id="CAA9568514.1"/>
    </source>
</evidence>
<feature type="domain" description="ABC transmembrane type-1" evidence="9">
    <location>
        <begin position="122"/>
        <end position="327"/>
    </location>
</feature>
<proteinExistence type="inferred from homology"/>
<dbReference type="CDD" id="cd06261">
    <property type="entry name" value="TM_PBP2"/>
    <property type="match status" value="1"/>
</dbReference>
<feature type="transmembrane region" description="Helical" evidence="7">
    <location>
        <begin position="61"/>
        <end position="83"/>
    </location>
</feature>
<dbReference type="AlphaFoldDB" id="A0A6J4V3L6"/>
<feature type="transmembrane region" description="Helical" evidence="7">
    <location>
        <begin position="251"/>
        <end position="272"/>
    </location>
</feature>
<dbReference type="InterPro" id="IPR000515">
    <property type="entry name" value="MetI-like"/>
</dbReference>
<feature type="transmembrane region" description="Helical" evidence="7">
    <location>
        <begin position="197"/>
        <end position="214"/>
    </location>
</feature>
<organism evidence="10">
    <name type="scientific">uncultured Thermomicrobiales bacterium</name>
    <dbReference type="NCBI Taxonomy" id="1645740"/>
    <lineage>
        <taxon>Bacteria</taxon>
        <taxon>Pseudomonadati</taxon>
        <taxon>Thermomicrobiota</taxon>
        <taxon>Thermomicrobia</taxon>
        <taxon>Thermomicrobiales</taxon>
        <taxon>environmental samples</taxon>
    </lineage>
</organism>
<dbReference type="GO" id="GO:0005886">
    <property type="term" value="C:plasma membrane"/>
    <property type="evidence" value="ECO:0007669"/>
    <property type="project" value="UniProtKB-SubCell"/>
</dbReference>
<name>A0A6J4V3L6_9BACT</name>
<dbReference type="PANTHER" id="PTHR43386:SF23">
    <property type="entry name" value="ABC TRANSPORTER"/>
    <property type="match status" value="1"/>
</dbReference>
<reference evidence="10" key="1">
    <citation type="submission" date="2020-02" db="EMBL/GenBank/DDBJ databases">
        <authorList>
            <person name="Meier V. D."/>
        </authorList>
    </citation>
    <scope>NUCLEOTIDE SEQUENCE</scope>
    <source>
        <strain evidence="10">AVDCRST_MAG49</strain>
    </source>
</reference>
<dbReference type="Gene3D" id="1.10.3720.10">
    <property type="entry name" value="MetI-like"/>
    <property type="match status" value="1"/>
</dbReference>
<keyword evidence="5 7" id="KW-1133">Transmembrane helix</keyword>
<dbReference type="InterPro" id="IPR025966">
    <property type="entry name" value="OppC_N"/>
</dbReference>
<comment type="subcellular location">
    <subcellularLocation>
        <location evidence="1 7">Cell membrane</location>
        <topology evidence="1 7">Multi-pass membrane protein</topology>
    </subcellularLocation>
</comment>
<keyword evidence="6 7" id="KW-0472">Membrane</keyword>
<keyword evidence="2 7" id="KW-0813">Transport</keyword>
<keyword evidence="4 7" id="KW-0812">Transmembrane</keyword>
<protein>
    <submittedName>
        <fullName evidence="10">Oligopeptide transport system permease protein OppC</fullName>
    </submittedName>
</protein>
<comment type="similarity">
    <text evidence="7">Belongs to the binding-protein-dependent transport system permease family.</text>
</comment>
<keyword evidence="3" id="KW-1003">Cell membrane</keyword>
<dbReference type="Pfam" id="PF00528">
    <property type="entry name" value="BPD_transp_1"/>
    <property type="match status" value="1"/>
</dbReference>
<sequence>MSQEAELNVSGPLGASTPRADGVVVPAPGLRGGLAGGRAAKQPKHRSLWGNAWRQFRRHRLAMVGLAVFIALILGTFIGSPLYGRAIDEPFEYDASLGFSRENLLGTDSLGQDMLARVLWGGRISIAVGLTAALVAIVLGTAVGAVAGFFGGVADTLLMRVTDMFISLPQLPLLLLISFLFRESIVNFFDERFNSPLMGYFTLIVVVISFLNWMPTARLVRASFLATKEKEFIEAARAIGANRSSLMLKHILPNVLSPIIVAATLGIGAAIITESTLSFLGLGFPSDVPTWGRMLNDAQQQLQLAPHEPLVPGFFIFITVLAINYIGDGLRDALDPRKTQ</sequence>
<evidence type="ECO:0000256" key="4">
    <source>
        <dbReference type="ARBA" id="ARBA00022692"/>
    </source>
</evidence>
<dbReference type="GO" id="GO:0055085">
    <property type="term" value="P:transmembrane transport"/>
    <property type="evidence" value="ECO:0007669"/>
    <property type="project" value="InterPro"/>
</dbReference>
<dbReference type="SUPFAM" id="SSF161098">
    <property type="entry name" value="MetI-like"/>
    <property type="match status" value="1"/>
</dbReference>
<dbReference type="Pfam" id="PF12911">
    <property type="entry name" value="OppC_N"/>
    <property type="match status" value="1"/>
</dbReference>
<dbReference type="PROSITE" id="PS50928">
    <property type="entry name" value="ABC_TM1"/>
    <property type="match status" value="1"/>
</dbReference>
<evidence type="ECO:0000256" key="7">
    <source>
        <dbReference type="RuleBase" id="RU363032"/>
    </source>
</evidence>
<evidence type="ECO:0000256" key="5">
    <source>
        <dbReference type="ARBA" id="ARBA00022989"/>
    </source>
</evidence>
<dbReference type="EMBL" id="CADCWG010000222">
    <property type="protein sequence ID" value="CAA9568514.1"/>
    <property type="molecule type" value="Genomic_DNA"/>
</dbReference>
<feature type="transmembrane region" description="Helical" evidence="7">
    <location>
        <begin position="310"/>
        <end position="327"/>
    </location>
</feature>
<evidence type="ECO:0000256" key="6">
    <source>
        <dbReference type="ARBA" id="ARBA00023136"/>
    </source>
</evidence>
<feature type="transmembrane region" description="Helical" evidence="7">
    <location>
        <begin position="124"/>
        <end position="153"/>
    </location>
</feature>